<reference evidence="7" key="2">
    <citation type="submission" date="2024-06" db="UniProtKB">
        <authorList>
            <consortium name="EnsemblMetazoa"/>
        </authorList>
    </citation>
    <scope>IDENTIFICATION</scope>
</reference>
<evidence type="ECO:0000256" key="2">
    <source>
        <dbReference type="ARBA" id="ARBA00022692"/>
    </source>
</evidence>
<evidence type="ECO:0000313" key="7">
    <source>
        <dbReference type="EnsemblMetazoa" id="XP_019862467.1"/>
    </source>
</evidence>
<dbReference type="RefSeq" id="XP_019862467.1">
    <property type="nucleotide sequence ID" value="XM_020006908.1"/>
</dbReference>
<keyword evidence="8" id="KW-1185">Reference proteome</keyword>
<dbReference type="PROSITE" id="PS50850">
    <property type="entry name" value="MFS"/>
    <property type="match status" value="1"/>
</dbReference>
<proteinExistence type="predicted"/>
<feature type="domain" description="Major facilitator superfamily (MFS) profile" evidence="6">
    <location>
        <begin position="26"/>
        <end position="274"/>
    </location>
</feature>
<keyword evidence="3 5" id="KW-1133">Transmembrane helix</keyword>
<dbReference type="InterPro" id="IPR020846">
    <property type="entry name" value="MFS_dom"/>
</dbReference>
<organism evidence="7 8">
    <name type="scientific">Amphimedon queenslandica</name>
    <name type="common">Sponge</name>
    <dbReference type="NCBI Taxonomy" id="400682"/>
    <lineage>
        <taxon>Eukaryota</taxon>
        <taxon>Metazoa</taxon>
        <taxon>Porifera</taxon>
        <taxon>Demospongiae</taxon>
        <taxon>Heteroscleromorpha</taxon>
        <taxon>Haplosclerida</taxon>
        <taxon>Niphatidae</taxon>
        <taxon>Amphimedon</taxon>
    </lineage>
</organism>
<dbReference type="SUPFAM" id="SSF103473">
    <property type="entry name" value="MFS general substrate transporter"/>
    <property type="match status" value="1"/>
</dbReference>
<evidence type="ECO:0000256" key="1">
    <source>
        <dbReference type="ARBA" id="ARBA00004141"/>
    </source>
</evidence>
<feature type="transmembrane region" description="Helical" evidence="5">
    <location>
        <begin position="99"/>
        <end position="119"/>
    </location>
</feature>
<feature type="transmembrane region" description="Helical" evidence="5">
    <location>
        <begin position="214"/>
        <end position="233"/>
    </location>
</feature>
<dbReference type="GO" id="GO:0022857">
    <property type="term" value="F:transmembrane transporter activity"/>
    <property type="evidence" value="ECO:0007669"/>
    <property type="project" value="InterPro"/>
</dbReference>
<evidence type="ECO:0000313" key="8">
    <source>
        <dbReference type="Proteomes" id="UP000007879"/>
    </source>
</evidence>
<dbReference type="GeneID" id="109591111"/>
<sequence>MKIDCYVLRKLPIKQISRFRLNWVIIWSMTYLTGTTNYITIPLLHQFITSSSNTTDSQVVPGLGLSETWYSWVISAQSIGIFVGALLFSVFARSFYYKYIIIGSLFILMLSGIFFSFAVNGWMVITGRFLAGFYIGIGQPLTRTYTGESSDKVIQMRKEASLRPTEQNSKEKSSLKYTNYFIQFATTVTGLAVAPGLGALASQIPSLDPFRWPGYYLIIHGGLLNIFVMLFFCEKWDDVNRKKKKENDSKRKWFKFQKPDQPIQVSTSTYYCVY</sequence>
<dbReference type="Gene3D" id="1.20.1250.20">
    <property type="entry name" value="MFS general substrate transporter like domains"/>
    <property type="match status" value="1"/>
</dbReference>
<feature type="transmembrane region" description="Helical" evidence="5">
    <location>
        <begin position="69"/>
        <end position="92"/>
    </location>
</feature>
<dbReference type="Proteomes" id="UP000007879">
    <property type="component" value="Unassembled WGS sequence"/>
</dbReference>
<accession>A0AAN0JZQ0</accession>
<dbReference type="KEGG" id="aqu:109591111"/>
<feature type="transmembrane region" description="Helical" evidence="5">
    <location>
        <begin position="125"/>
        <end position="142"/>
    </location>
</feature>
<keyword evidence="2 5" id="KW-0812">Transmembrane</keyword>
<dbReference type="AlphaFoldDB" id="A0AAN0JZQ0"/>
<evidence type="ECO:0000256" key="5">
    <source>
        <dbReference type="SAM" id="Phobius"/>
    </source>
</evidence>
<evidence type="ECO:0000256" key="3">
    <source>
        <dbReference type="ARBA" id="ARBA00022989"/>
    </source>
</evidence>
<comment type="subcellular location">
    <subcellularLocation>
        <location evidence="1">Membrane</location>
        <topology evidence="1">Multi-pass membrane protein</topology>
    </subcellularLocation>
</comment>
<name>A0AAN0JZQ0_AMPQE</name>
<dbReference type="GO" id="GO:0016020">
    <property type="term" value="C:membrane"/>
    <property type="evidence" value="ECO:0007669"/>
    <property type="project" value="UniProtKB-SubCell"/>
</dbReference>
<evidence type="ECO:0000256" key="4">
    <source>
        <dbReference type="ARBA" id="ARBA00023136"/>
    </source>
</evidence>
<feature type="transmembrane region" description="Helical" evidence="5">
    <location>
        <begin position="21"/>
        <end position="41"/>
    </location>
</feature>
<keyword evidence="4 5" id="KW-0472">Membrane</keyword>
<dbReference type="InterPro" id="IPR005828">
    <property type="entry name" value="MFS_sugar_transport-like"/>
</dbReference>
<feature type="transmembrane region" description="Helical" evidence="5">
    <location>
        <begin position="180"/>
        <end position="202"/>
    </location>
</feature>
<dbReference type="EnsemblMetazoa" id="XM_020006908.1">
    <property type="protein sequence ID" value="XP_019862467.1"/>
    <property type="gene ID" value="LOC109591111"/>
</dbReference>
<protein>
    <recommendedName>
        <fullName evidence="6">Major facilitator superfamily (MFS) profile domain-containing protein</fullName>
    </recommendedName>
</protein>
<evidence type="ECO:0000259" key="6">
    <source>
        <dbReference type="PROSITE" id="PS50850"/>
    </source>
</evidence>
<reference evidence="8" key="1">
    <citation type="journal article" date="2010" name="Nature">
        <title>The Amphimedon queenslandica genome and the evolution of animal complexity.</title>
        <authorList>
            <person name="Srivastava M."/>
            <person name="Simakov O."/>
            <person name="Chapman J."/>
            <person name="Fahey B."/>
            <person name="Gauthier M.E."/>
            <person name="Mitros T."/>
            <person name="Richards G.S."/>
            <person name="Conaco C."/>
            <person name="Dacre M."/>
            <person name="Hellsten U."/>
            <person name="Larroux C."/>
            <person name="Putnam N.H."/>
            <person name="Stanke M."/>
            <person name="Adamska M."/>
            <person name="Darling A."/>
            <person name="Degnan S.M."/>
            <person name="Oakley T.H."/>
            <person name="Plachetzki D.C."/>
            <person name="Zhai Y."/>
            <person name="Adamski M."/>
            <person name="Calcino A."/>
            <person name="Cummins S.F."/>
            <person name="Goodstein D.M."/>
            <person name="Harris C."/>
            <person name="Jackson D.J."/>
            <person name="Leys S.P."/>
            <person name="Shu S."/>
            <person name="Woodcroft B.J."/>
            <person name="Vervoort M."/>
            <person name="Kosik K.S."/>
            <person name="Manning G."/>
            <person name="Degnan B.M."/>
            <person name="Rokhsar D.S."/>
        </authorList>
    </citation>
    <scope>NUCLEOTIDE SEQUENCE [LARGE SCALE GENOMIC DNA]</scope>
</reference>
<dbReference type="Pfam" id="PF00083">
    <property type="entry name" value="Sugar_tr"/>
    <property type="match status" value="1"/>
</dbReference>
<dbReference type="InterPro" id="IPR036259">
    <property type="entry name" value="MFS_trans_sf"/>
</dbReference>